<organism evidence="1 2">
    <name type="scientific">Cupriavidus plantarum</name>
    <dbReference type="NCBI Taxonomy" id="942865"/>
    <lineage>
        <taxon>Bacteria</taxon>
        <taxon>Pseudomonadati</taxon>
        <taxon>Pseudomonadota</taxon>
        <taxon>Betaproteobacteria</taxon>
        <taxon>Burkholderiales</taxon>
        <taxon>Burkholderiaceae</taxon>
        <taxon>Cupriavidus</taxon>
    </lineage>
</organism>
<dbReference type="EMBL" id="QGGT01000006">
    <property type="protein sequence ID" value="PWK32645.1"/>
    <property type="molecule type" value="Genomic_DNA"/>
</dbReference>
<proteinExistence type="predicted"/>
<dbReference type="Proteomes" id="UP000245754">
    <property type="component" value="Unassembled WGS sequence"/>
</dbReference>
<evidence type="ECO:0000313" key="1">
    <source>
        <dbReference type="EMBL" id="PWK32645.1"/>
    </source>
</evidence>
<dbReference type="AlphaFoldDB" id="A0A316EKY2"/>
<gene>
    <name evidence="1" type="ORF">C7419_10664</name>
</gene>
<sequence>MTSTTRDTIQAVKRAISAARMETYEAACKIIGEESLAALELYAWNAKVSGALMTPLQVCEVTVRNAVADALEALYGPLWPWSATFERSLPAGPMVSTLRQARDGCSSACKVIPELSFHFWQRMFTSRYDVRIWQPHLLRVFPNLDATQPVCHHRQAIYGDLEQVRKLRNRIAHHEPIFMRDLDRDFQRIVGLVRMKCDVTTSWMLGHQQALSLIRARP</sequence>
<keyword evidence="2" id="KW-1185">Reference proteome</keyword>
<evidence type="ECO:0000313" key="2">
    <source>
        <dbReference type="Proteomes" id="UP000245754"/>
    </source>
</evidence>
<name>A0A316EKY2_9BURK</name>
<reference evidence="1 2" key="1">
    <citation type="submission" date="2018-05" db="EMBL/GenBank/DDBJ databases">
        <title>Genomic Encyclopedia of Type Strains, Phase IV (KMG-V): Genome sequencing to study the core and pangenomes of soil and plant-associated prokaryotes.</title>
        <authorList>
            <person name="Whitman W."/>
        </authorList>
    </citation>
    <scope>NUCLEOTIDE SEQUENCE [LARGE SCALE GENOMIC DNA]</scope>
    <source>
        <strain evidence="1 2">SLV-132</strain>
    </source>
</reference>
<comment type="caution">
    <text evidence="1">The sequence shown here is derived from an EMBL/GenBank/DDBJ whole genome shotgun (WGS) entry which is preliminary data.</text>
</comment>
<evidence type="ECO:0008006" key="3">
    <source>
        <dbReference type="Google" id="ProtNLM"/>
    </source>
</evidence>
<protein>
    <recommendedName>
        <fullName evidence="3">Abi-like protein</fullName>
    </recommendedName>
</protein>
<accession>A0A316EKY2</accession>